<comment type="caution">
    <text evidence="2">The sequence shown here is derived from an EMBL/GenBank/DDBJ whole genome shotgun (WGS) entry which is preliminary data.</text>
</comment>
<accession>A0A1V6RN71</accession>
<dbReference type="Proteomes" id="UP000191518">
    <property type="component" value="Unassembled WGS sequence"/>
</dbReference>
<protein>
    <submittedName>
        <fullName evidence="2">Uncharacterized protein</fullName>
    </submittedName>
</protein>
<evidence type="ECO:0000313" key="3">
    <source>
        <dbReference type="Proteomes" id="UP000191518"/>
    </source>
</evidence>
<feature type="region of interest" description="Disordered" evidence="1">
    <location>
        <begin position="26"/>
        <end position="45"/>
    </location>
</feature>
<dbReference type="OrthoDB" id="4158189at2759"/>
<name>A0A1V6RN71_9EURO</name>
<evidence type="ECO:0000256" key="1">
    <source>
        <dbReference type="SAM" id="MobiDB-lite"/>
    </source>
</evidence>
<keyword evidence="3" id="KW-1185">Reference proteome</keyword>
<dbReference type="AlphaFoldDB" id="A0A1V6RN71"/>
<gene>
    <name evidence="2" type="ORF">PENVUL_c037G08441</name>
</gene>
<proteinExistence type="predicted"/>
<organism evidence="2 3">
    <name type="scientific">Penicillium vulpinum</name>
    <dbReference type="NCBI Taxonomy" id="29845"/>
    <lineage>
        <taxon>Eukaryota</taxon>
        <taxon>Fungi</taxon>
        <taxon>Dikarya</taxon>
        <taxon>Ascomycota</taxon>
        <taxon>Pezizomycotina</taxon>
        <taxon>Eurotiomycetes</taxon>
        <taxon>Eurotiomycetidae</taxon>
        <taxon>Eurotiales</taxon>
        <taxon>Aspergillaceae</taxon>
        <taxon>Penicillium</taxon>
    </lineage>
</organism>
<dbReference type="EMBL" id="MDYP01000037">
    <property type="protein sequence ID" value="OQE02884.1"/>
    <property type="molecule type" value="Genomic_DNA"/>
</dbReference>
<evidence type="ECO:0000313" key="2">
    <source>
        <dbReference type="EMBL" id="OQE02884.1"/>
    </source>
</evidence>
<reference evidence="3" key="1">
    <citation type="journal article" date="2017" name="Nat. Microbiol.">
        <title>Global analysis of biosynthetic gene clusters reveals vast potential of secondary metabolite production in Penicillium species.</title>
        <authorList>
            <person name="Nielsen J.C."/>
            <person name="Grijseels S."/>
            <person name="Prigent S."/>
            <person name="Ji B."/>
            <person name="Dainat J."/>
            <person name="Nielsen K.F."/>
            <person name="Frisvad J.C."/>
            <person name="Workman M."/>
            <person name="Nielsen J."/>
        </authorList>
    </citation>
    <scope>NUCLEOTIDE SEQUENCE [LARGE SCALE GENOMIC DNA]</scope>
    <source>
        <strain evidence="3">IBT 29486</strain>
    </source>
</reference>
<sequence>MCGKTNRPTYGGTIAVLFPRGTDQSSTISHSSLSSPPESVSSFASSSSTASMSSYSLFFRDTDATTSKTKAILRKKDTETYHVLGMSRNVDIRIEKYGDLSTTTQPISPLYQFHLNSERDKNSNTTNLAEIEFELPERLDLGVSEKGIIGRQVTVREQGGSILWIGVVGYN</sequence>